<evidence type="ECO:0000313" key="2">
    <source>
        <dbReference type="EMBL" id="PNX62263.1"/>
    </source>
</evidence>
<evidence type="ECO:0000256" key="1">
    <source>
        <dbReference type="SAM" id="MobiDB-lite"/>
    </source>
</evidence>
<evidence type="ECO:0000313" key="3">
    <source>
        <dbReference type="Proteomes" id="UP000236291"/>
    </source>
</evidence>
<protein>
    <submittedName>
        <fullName evidence="2">Uncharacterized protein</fullName>
    </submittedName>
</protein>
<proteinExistence type="predicted"/>
<feature type="non-terminal residue" evidence="2">
    <location>
        <position position="242"/>
    </location>
</feature>
<sequence length="242" mass="26167">MSSEASSSGGVDPPPQSLNTSGLINVPIFSSPTISNVHDVIPTTPITTMAIPSVTVGLGRSKPPSGPNPMYGPPPTLGFGMPVFEPDRYTSARVTPTPLTTASMLSLRQQMDESNHEMVNLLTQQIGTVFNPLIQNTNESYQMLAFQMSRIAEFFGTPPPPPRVNPVTPQVILPAMSSTPVQQRPTYVANESVPNPTPTPVVQEETYYPHEVNQIPQVVNQNPPVFNPNPQVVHQNPPVVMV</sequence>
<name>A0A2K3K7M1_TRIPR</name>
<feature type="region of interest" description="Disordered" evidence="1">
    <location>
        <begin position="1"/>
        <end position="23"/>
    </location>
</feature>
<dbReference type="AlphaFoldDB" id="A0A2K3K7M1"/>
<comment type="caution">
    <text evidence="2">The sequence shown here is derived from an EMBL/GenBank/DDBJ whole genome shotgun (WGS) entry which is preliminary data.</text>
</comment>
<dbReference type="EMBL" id="ASHM01087256">
    <property type="protein sequence ID" value="PNX62263.1"/>
    <property type="molecule type" value="Genomic_DNA"/>
</dbReference>
<gene>
    <name evidence="2" type="ORF">L195_g052884</name>
</gene>
<accession>A0A2K3K7M1</accession>
<dbReference type="Proteomes" id="UP000236291">
    <property type="component" value="Unassembled WGS sequence"/>
</dbReference>
<organism evidence="2 3">
    <name type="scientific">Trifolium pratense</name>
    <name type="common">Red clover</name>
    <dbReference type="NCBI Taxonomy" id="57577"/>
    <lineage>
        <taxon>Eukaryota</taxon>
        <taxon>Viridiplantae</taxon>
        <taxon>Streptophyta</taxon>
        <taxon>Embryophyta</taxon>
        <taxon>Tracheophyta</taxon>
        <taxon>Spermatophyta</taxon>
        <taxon>Magnoliopsida</taxon>
        <taxon>eudicotyledons</taxon>
        <taxon>Gunneridae</taxon>
        <taxon>Pentapetalae</taxon>
        <taxon>rosids</taxon>
        <taxon>fabids</taxon>
        <taxon>Fabales</taxon>
        <taxon>Fabaceae</taxon>
        <taxon>Papilionoideae</taxon>
        <taxon>50 kb inversion clade</taxon>
        <taxon>NPAAA clade</taxon>
        <taxon>Hologalegina</taxon>
        <taxon>IRL clade</taxon>
        <taxon>Trifolieae</taxon>
        <taxon>Trifolium</taxon>
    </lineage>
</organism>
<reference evidence="2 3" key="2">
    <citation type="journal article" date="2017" name="Front. Plant Sci.">
        <title>Gene Classification and Mining of Molecular Markers Useful in Red Clover (Trifolium pratense) Breeding.</title>
        <authorList>
            <person name="Istvanek J."/>
            <person name="Dluhosova J."/>
            <person name="Dluhos P."/>
            <person name="Patkova L."/>
            <person name="Nedelnik J."/>
            <person name="Repkova J."/>
        </authorList>
    </citation>
    <scope>NUCLEOTIDE SEQUENCE [LARGE SCALE GENOMIC DNA]</scope>
    <source>
        <strain evidence="3">cv. Tatra</strain>
        <tissue evidence="2">Young leaves</tissue>
    </source>
</reference>
<reference evidence="2 3" key="1">
    <citation type="journal article" date="2014" name="Am. J. Bot.">
        <title>Genome assembly and annotation for red clover (Trifolium pratense; Fabaceae).</title>
        <authorList>
            <person name="Istvanek J."/>
            <person name="Jaros M."/>
            <person name="Krenek A."/>
            <person name="Repkova J."/>
        </authorList>
    </citation>
    <scope>NUCLEOTIDE SEQUENCE [LARGE SCALE GENOMIC DNA]</scope>
    <source>
        <strain evidence="3">cv. Tatra</strain>
        <tissue evidence="2">Young leaves</tissue>
    </source>
</reference>